<protein>
    <submittedName>
        <fullName evidence="4">Coiled-coil domain-containing protein 40-like isoform X1</fullName>
    </submittedName>
</protein>
<feature type="compositionally biased region" description="Gly residues" evidence="2">
    <location>
        <begin position="255"/>
        <end position="271"/>
    </location>
</feature>
<name>A0A1S3IMY1_LINAN</name>
<dbReference type="KEGG" id="lak:106165558"/>
<dbReference type="InParanoid" id="A0A1S3IMY1"/>
<dbReference type="STRING" id="7574.A0A1S3IMY1"/>
<proteinExistence type="predicted"/>
<dbReference type="PANTHER" id="PTHR16275:SF8">
    <property type="entry name" value="COILED-COIL DOMAIN-CONTAINING PROTEIN 40"/>
    <property type="match status" value="1"/>
</dbReference>
<feature type="coiled-coil region" evidence="1">
    <location>
        <begin position="908"/>
        <end position="1000"/>
    </location>
</feature>
<dbReference type="FunCoup" id="A0A1S3IMY1">
    <property type="interactions" value="112"/>
</dbReference>
<dbReference type="OrthoDB" id="188741at2759"/>
<dbReference type="PANTHER" id="PTHR16275">
    <property type="entry name" value="COILED-COIL DOMAIN-CONTAINING PROTEIN 40"/>
    <property type="match status" value="1"/>
</dbReference>
<gene>
    <name evidence="4" type="primary">LOC106165558</name>
</gene>
<feature type="coiled-coil region" evidence="1">
    <location>
        <begin position="841"/>
        <end position="875"/>
    </location>
</feature>
<dbReference type="GO" id="GO:0035082">
    <property type="term" value="P:axoneme assembly"/>
    <property type="evidence" value="ECO:0007669"/>
    <property type="project" value="InterPro"/>
</dbReference>
<dbReference type="Proteomes" id="UP000085678">
    <property type="component" value="Unplaced"/>
</dbReference>
<feature type="compositionally biased region" description="Acidic residues" evidence="2">
    <location>
        <begin position="303"/>
        <end position="312"/>
    </location>
</feature>
<feature type="region of interest" description="Disordered" evidence="2">
    <location>
        <begin position="23"/>
        <end position="313"/>
    </location>
</feature>
<keyword evidence="3" id="KW-1185">Reference proteome</keyword>
<evidence type="ECO:0000313" key="3">
    <source>
        <dbReference type="Proteomes" id="UP000085678"/>
    </source>
</evidence>
<feature type="coiled-coil region" evidence="1">
    <location>
        <begin position="381"/>
        <end position="436"/>
    </location>
</feature>
<feature type="compositionally biased region" description="Low complexity" evidence="2">
    <location>
        <begin position="77"/>
        <end position="96"/>
    </location>
</feature>
<feature type="compositionally biased region" description="Acidic residues" evidence="2">
    <location>
        <begin position="272"/>
        <end position="293"/>
    </location>
</feature>
<dbReference type="GeneID" id="106165558"/>
<accession>A0A1S3IMY1</accession>
<dbReference type="RefSeq" id="XP_013399256.1">
    <property type="nucleotide sequence ID" value="XM_013543802.1"/>
</dbReference>
<dbReference type="InterPro" id="IPR037386">
    <property type="entry name" value="CCDC40"/>
</dbReference>
<dbReference type="AlphaFoldDB" id="A0A1S3IMY1"/>
<organism evidence="3 4">
    <name type="scientific">Lingula anatina</name>
    <name type="common">Brachiopod</name>
    <name type="synonym">Lingula unguis</name>
    <dbReference type="NCBI Taxonomy" id="7574"/>
    <lineage>
        <taxon>Eukaryota</taxon>
        <taxon>Metazoa</taxon>
        <taxon>Spiralia</taxon>
        <taxon>Lophotrochozoa</taxon>
        <taxon>Brachiopoda</taxon>
        <taxon>Linguliformea</taxon>
        <taxon>Lingulata</taxon>
        <taxon>Lingulida</taxon>
        <taxon>Linguloidea</taxon>
        <taxon>Lingulidae</taxon>
        <taxon>Lingula</taxon>
    </lineage>
</organism>
<evidence type="ECO:0000313" key="4">
    <source>
        <dbReference type="RefSeq" id="XP_013399256.1"/>
    </source>
</evidence>
<feature type="compositionally biased region" description="Gly residues" evidence="2">
    <location>
        <begin position="156"/>
        <end position="167"/>
    </location>
</feature>
<reference evidence="4" key="1">
    <citation type="submission" date="2025-08" db="UniProtKB">
        <authorList>
            <consortium name="RefSeq"/>
        </authorList>
    </citation>
    <scope>IDENTIFICATION</scope>
    <source>
        <tissue evidence="4">Gonads</tissue>
    </source>
</reference>
<sequence length="1178" mass="131710">MSNRKLKKSTSRVGEVVSQVTVKALQEFETGPLTPEQLAEGEGADAEAEPAPGDGTEDAAEGEQPAAVEKPPSRPISAKSGSRPGSGKPGSRPGSATQKPPSRTGSGGSAGKDRPASGKGSVAERLSQQGSRPGSGKAGSERPGSGKAGSERPGSGKAGSGRPGSGKAGSDRPASGRPGSGRPGSGRPGSGKPASASKPDEAVPEGAGQERGPDDAADVPPLPAEQGTGAGEDFVPDFPPPDEPQNDDLLNFDFGGTGAGALTGGVGGGGGDDGDDGGDGGDDEDDEEEEEEGGVGPVAVGGESDDGSDGEGEMVVLDPDHPLMKRFQTALKSHLLKQDEKVTLELRELTEALKDKRKTREDIGVELYGVQQELARHQMMLEKKHDEFATLSNERTQAEQNLGDIRDMYKETQLTVNKDKKKNAELQSEVEHLALRIFYMENAKEDVRSDIAVMRRAAEKADSEVSKSEALKQKQDLFVDRLVERVDKLKEEIAMYEAQISAQSEETKAAREALTEAHMEIEAINMEKKQLLQQWNSSLIGMRRRDEAHAAMMEALNQQEQRILSLETEIEGYKKSIFKEQEQNEKLTLILNKAEIDIATLRKQMAVCQQKHEALKSEYATYTRMLHETEQALNRANAEKQTKLNELNALRKQIEREYLEKVRLEDEIMEMMRQQLTMDKASQYTEKLTGKLRDRTKELEAQSAEVENQIARDGLELSNVNTRIENLKHIMDDLNENIRQKNAIISRSENEMIKRNAIIERKQNLIDQYNKKLEVLISSAGGVELGPLEIQINSLLKSIDAQQQEIAELQQMWLRQQSELVRLTREREEQSLDVETRKKQLVILTQKKMRIESEIEQERRDIGEIEKDVSNMHNDMLKLNMLLHKEKGMEEQLHQSNALMETDFILQLKESEMNSIQMQSKLDALKEEKERLLNSLVEAERQIMLWEKKAQLAKETRAAVDSEVGQGEIRAMKAEIHRMQVRYTQLMKQQEKMIQEMEKAVSRRDTIVTRGDAQSKMHKKVLTKGTFQRQLAELRKKIKQTVQDASGCDQEIRQLREHQQQLSQQLEDRQTNCQQLQGKADELDVDVERLYEQKQKNLSELLSKQQRAKYYQQAKDGKYTRICKSDAALDSELEKQKERLYALSAIVDRLNQEFPHVQPALRKVTVALGSKMMHDEDQ</sequence>
<dbReference type="GO" id="GO:0005737">
    <property type="term" value="C:cytoplasm"/>
    <property type="evidence" value="ECO:0007669"/>
    <property type="project" value="TreeGrafter"/>
</dbReference>
<feature type="coiled-coil region" evidence="1">
    <location>
        <begin position="479"/>
        <end position="812"/>
    </location>
</feature>
<evidence type="ECO:0000256" key="2">
    <source>
        <dbReference type="SAM" id="MobiDB-lite"/>
    </source>
</evidence>
<feature type="coiled-coil region" evidence="1">
    <location>
        <begin position="1024"/>
        <end position="1093"/>
    </location>
</feature>
<evidence type="ECO:0000256" key="1">
    <source>
        <dbReference type="SAM" id="Coils"/>
    </source>
</evidence>
<feature type="compositionally biased region" description="Gly residues" evidence="2">
    <location>
        <begin position="178"/>
        <end position="189"/>
    </location>
</feature>
<dbReference type="Pfam" id="PF08647">
    <property type="entry name" value="BRE1"/>
    <property type="match status" value="1"/>
</dbReference>
<keyword evidence="1" id="KW-0175">Coiled coil</keyword>